<sequence>MKNKLLALIVSILVLQETAFGQAVKNEDELLKQLKTEHKINPVSSDTNKGGAQIHQLGAANNAAIIQKNSLPQSNSAFIMQVGDYNRASLQQQGMGNRMETKQIGENNTYTGQVQGIHNTTQVHQQGQSNSINQVIKGANLEHTLLQFGNNNTINQVETGLNSKSYRVVQEGNNMNITIEQGNWIPSQAAPIKK</sequence>
<reference evidence="4" key="1">
    <citation type="submission" date="2017-01" db="EMBL/GenBank/DDBJ databases">
        <authorList>
            <person name="Varghese N."/>
            <person name="Submissions S."/>
        </authorList>
    </citation>
    <scope>NUCLEOTIDE SEQUENCE [LARGE SCALE GENOMIC DNA]</scope>
    <source>
        <strain evidence="4">LP100</strain>
    </source>
</reference>
<dbReference type="OrthoDB" id="852801at2"/>
<evidence type="ECO:0000256" key="2">
    <source>
        <dbReference type="ARBA" id="ARBA00022729"/>
    </source>
</evidence>
<dbReference type="GO" id="GO:0007155">
    <property type="term" value="P:cell adhesion"/>
    <property type="evidence" value="ECO:0007669"/>
    <property type="project" value="InterPro"/>
</dbReference>
<accession>A0A1R3XNV3</accession>
<keyword evidence="2" id="KW-0732">Signal</keyword>
<dbReference type="RefSeq" id="WP_076670722.1">
    <property type="nucleotide sequence ID" value="NZ_FTPP01000003.1"/>
</dbReference>
<evidence type="ECO:0000256" key="1">
    <source>
        <dbReference type="ARBA" id="ARBA00009766"/>
    </source>
</evidence>
<protein>
    <submittedName>
        <fullName evidence="3">Minor curlin subunit</fullName>
    </submittedName>
</protein>
<proteinExistence type="inferred from homology"/>
<dbReference type="InterPro" id="IPR009742">
    <property type="entry name" value="Curlin_rpt"/>
</dbReference>
<evidence type="ECO:0000313" key="3">
    <source>
        <dbReference type="EMBL" id="SIT93620.1"/>
    </source>
</evidence>
<dbReference type="Proteomes" id="UP000187181">
    <property type="component" value="Unassembled WGS sequence"/>
</dbReference>
<comment type="similarity">
    <text evidence="1">Belongs to the CsgA/CsgB family.</text>
</comment>
<dbReference type="EMBL" id="FTPP01000003">
    <property type="protein sequence ID" value="SIT93620.1"/>
    <property type="molecule type" value="Genomic_DNA"/>
</dbReference>
<evidence type="ECO:0000313" key="4">
    <source>
        <dbReference type="Proteomes" id="UP000187181"/>
    </source>
</evidence>
<organism evidence="3 4">
    <name type="scientific">Pontibacter indicus</name>
    <dbReference type="NCBI Taxonomy" id="1317125"/>
    <lineage>
        <taxon>Bacteria</taxon>
        <taxon>Pseudomonadati</taxon>
        <taxon>Bacteroidota</taxon>
        <taxon>Cytophagia</taxon>
        <taxon>Cytophagales</taxon>
        <taxon>Hymenobacteraceae</taxon>
        <taxon>Pontibacter</taxon>
    </lineage>
</organism>
<name>A0A1R3XNV3_9BACT</name>
<dbReference type="AlphaFoldDB" id="A0A1R3XNV3"/>
<dbReference type="Pfam" id="PF07012">
    <property type="entry name" value="Curlin_rpt"/>
    <property type="match status" value="1"/>
</dbReference>
<gene>
    <name evidence="3" type="ORF">SAMN05444128_3109</name>
</gene>
<keyword evidence="4" id="KW-1185">Reference proteome</keyword>
<dbReference type="GO" id="GO:0009289">
    <property type="term" value="C:pilus"/>
    <property type="evidence" value="ECO:0007669"/>
    <property type="project" value="InterPro"/>
</dbReference>